<dbReference type="InterPro" id="IPR051620">
    <property type="entry name" value="ORF904-like_C"/>
</dbReference>
<dbReference type="EMBL" id="CP046452">
    <property type="protein sequence ID" value="QGU01625.1"/>
    <property type="molecule type" value="Genomic_DNA"/>
</dbReference>
<dbReference type="AlphaFoldDB" id="A0A6B8VRI4"/>
<organism evidence="5 6">
    <name type="scientific">Corynebacterium kalinowskii</name>
    <dbReference type="NCBI Taxonomy" id="2675216"/>
    <lineage>
        <taxon>Bacteria</taxon>
        <taxon>Bacillati</taxon>
        <taxon>Actinomycetota</taxon>
        <taxon>Actinomycetes</taxon>
        <taxon>Mycobacteriales</taxon>
        <taxon>Corynebacteriaceae</taxon>
        <taxon>Corynebacterium</taxon>
    </lineage>
</organism>
<accession>A0A6B8VRI4</accession>
<dbReference type="PROSITE" id="PS51206">
    <property type="entry name" value="SF3_HELICASE_1"/>
    <property type="match status" value="1"/>
</dbReference>
<keyword evidence="1" id="KW-0547">Nucleotide-binding</keyword>
<evidence type="ECO:0000256" key="1">
    <source>
        <dbReference type="ARBA" id="ARBA00022741"/>
    </source>
</evidence>
<protein>
    <recommendedName>
        <fullName evidence="4">SF3 helicase domain-containing protein</fullName>
    </recommendedName>
</protein>
<dbReference type="PANTHER" id="PTHR35372:SF2">
    <property type="entry name" value="SF3 HELICASE DOMAIN-CONTAINING PROTEIN"/>
    <property type="match status" value="1"/>
</dbReference>
<sequence length="887" mass="98505">MSSTLAQNETDVTTHLKNGLALFPLPAGRKYPPVKNATGNIPDLTLEQIKEFWEDAPAGSNTGVRVQQIPETEQEILILDIDQYDGKQGYESFKRVCGELKLDADQVLNSTIRVSRRDSDNPSGHYYFTVTAGQKFQRSCGADVDVIQKGHRYGIAPGSVVDGKEYKCYKGTSDEETTFSLDKAQALPSALFDYLVAGIASDPELQSGESYGTSKAMQWLTASAPEFDGDLGDIFTSELTGDEPKKFSSEIWESNNSHDAMVAVTRWAIRLAVFEGESGLNKALEILRSEFFNRPKSHNATEGEFQRAITGEVNKVRSEIEKGRKTYLEKTALLKGLDASTLSGAEVVYVASETSIAAVGDIVQFTRGMDLQAAQLLALTKPELVIRIIRKPDGKKDEAIYDPVAGVVVGEGDLVNLYNDVVPELVGKWAATLPVPDIDDEDAAKYYEAAMKKAHMLQSYMGNATNITRLAKMALAAIPRKMDFSEFNAEPGVRALRGNTHVLEMADGVFRVRRRTSKDFLTNQLGFSFEQLTEGVKQLNQGVESDFDHLIEVVIPNPEYRQWLQMAMGYALYKDNPKRVLLVWWGAKGRGKGTLANAFLNWLGDYGATGSLEAISSREVTNTEKVQVIRSTIGFISELSSRTVGDASALKEIAGNDPVTSADKYMQAETHHGTTLVMQTNHAPTITGADEALRDRLLVIPFEADDVDVAHEMQKISRRWHGQSWMVQPVNIAAMLRWLRKGYLDSQKVQFRESEYPRGIVSKIDEFMATSNPLRSALTEEYVFTSNRDDVVPTTLVRDALRTLNQDLKGISLSEIEEAVKDLGGGKRRPIIEGKKVSAYWGLRSREADEQIYDEMFPGFTRAEWKKYLDEVALTEADFEYLSGADI</sequence>
<dbReference type="RefSeq" id="WP_156192009.1">
    <property type="nucleotide sequence ID" value="NZ_CP046452.1"/>
</dbReference>
<feature type="domain" description="SF3 helicase" evidence="4">
    <location>
        <begin position="559"/>
        <end position="715"/>
    </location>
</feature>
<dbReference type="SUPFAM" id="SSF56747">
    <property type="entry name" value="Prim-pol domain"/>
    <property type="match status" value="1"/>
</dbReference>
<evidence type="ECO:0000259" key="4">
    <source>
        <dbReference type="PROSITE" id="PS51206"/>
    </source>
</evidence>
<dbReference type="Pfam" id="PF09250">
    <property type="entry name" value="Prim-Pol"/>
    <property type="match status" value="1"/>
</dbReference>
<gene>
    <name evidence="5" type="ORF">CKALI_03720</name>
</gene>
<proteinExistence type="predicted"/>
<evidence type="ECO:0000313" key="5">
    <source>
        <dbReference type="EMBL" id="QGU01625.1"/>
    </source>
</evidence>
<dbReference type="GO" id="GO:0005524">
    <property type="term" value="F:ATP binding"/>
    <property type="evidence" value="ECO:0007669"/>
    <property type="project" value="UniProtKB-KW"/>
</dbReference>
<dbReference type="PANTHER" id="PTHR35372">
    <property type="entry name" value="ATP BINDING PROTEIN-RELATED"/>
    <property type="match status" value="1"/>
</dbReference>
<keyword evidence="3" id="KW-0067">ATP-binding</keyword>
<dbReference type="Proteomes" id="UP000427071">
    <property type="component" value="Chromosome"/>
</dbReference>
<reference evidence="6" key="1">
    <citation type="submission" date="2019-11" db="EMBL/GenBank/DDBJ databases">
        <title>Complete genome sequence of Corynebacterium kalinowskii 1959, a novel Corynebacterium species isolated from soil of a small paddock in Vilsendorf, Germany.</title>
        <authorList>
            <person name="Schaffert L."/>
            <person name="Ruwe M."/>
            <person name="Milse J."/>
            <person name="Hanuschka K."/>
            <person name="Ortseifen V."/>
            <person name="Droste J."/>
            <person name="Brandt D."/>
            <person name="Schlueter L."/>
            <person name="Kutter Y."/>
            <person name="Vinke S."/>
            <person name="Viehoefer P."/>
            <person name="Jacob L."/>
            <person name="Luebke N.-C."/>
            <person name="Schulte-Berndt E."/>
            <person name="Hain C."/>
            <person name="Linder M."/>
            <person name="Schmidt P."/>
            <person name="Wollenschlaeger L."/>
            <person name="Luttermann T."/>
            <person name="Thieme E."/>
            <person name="Hassa J."/>
            <person name="Haak M."/>
            <person name="Wittchen M."/>
            <person name="Mentz A."/>
            <person name="Persicke M."/>
            <person name="Busche T."/>
            <person name="Ruckert C."/>
        </authorList>
    </citation>
    <scope>NUCLEOTIDE SEQUENCE [LARGE SCALE GENOMIC DNA]</scope>
    <source>
        <strain evidence="6">1959</strain>
    </source>
</reference>
<dbReference type="SMART" id="SM00943">
    <property type="entry name" value="Prim-Pol"/>
    <property type="match status" value="1"/>
</dbReference>
<name>A0A6B8VRI4_9CORY</name>
<dbReference type="KEGG" id="ckw:CKALI_03720"/>
<dbReference type="InterPro" id="IPR014015">
    <property type="entry name" value="Helicase_SF3_DNA-vir"/>
</dbReference>
<dbReference type="SUPFAM" id="SSF52540">
    <property type="entry name" value="P-loop containing nucleoside triphosphate hydrolases"/>
    <property type="match status" value="1"/>
</dbReference>
<dbReference type="InterPro" id="IPR027417">
    <property type="entry name" value="P-loop_NTPase"/>
</dbReference>
<evidence type="ECO:0000256" key="2">
    <source>
        <dbReference type="ARBA" id="ARBA00022801"/>
    </source>
</evidence>
<keyword evidence="2" id="KW-0378">Hydrolase</keyword>
<evidence type="ECO:0000256" key="3">
    <source>
        <dbReference type="ARBA" id="ARBA00022840"/>
    </source>
</evidence>
<evidence type="ECO:0000313" key="6">
    <source>
        <dbReference type="Proteomes" id="UP000427071"/>
    </source>
</evidence>
<dbReference type="GO" id="GO:0016787">
    <property type="term" value="F:hydrolase activity"/>
    <property type="evidence" value="ECO:0007669"/>
    <property type="project" value="UniProtKB-KW"/>
</dbReference>
<keyword evidence="6" id="KW-1185">Reference proteome</keyword>
<dbReference type="Gene3D" id="3.40.50.300">
    <property type="entry name" value="P-loop containing nucleotide triphosphate hydrolases"/>
    <property type="match status" value="1"/>
</dbReference>
<dbReference type="InterPro" id="IPR015330">
    <property type="entry name" value="DNA_primase/pol_bifunc_N"/>
</dbReference>